<name>A0ACC2T003_9FUNG</name>
<protein>
    <submittedName>
        <fullName evidence="1">Uncharacterized protein</fullName>
    </submittedName>
</protein>
<dbReference type="Proteomes" id="UP001165960">
    <property type="component" value="Unassembled WGS sequence"/>
</dbReference>
<dbReference type="EMBL" id="QTSX02003827">
    <property type="protein sequence ID" value="KAJ9067923.1"/>
    <property type="molecule type" value="Genomic_DNA"/>
</dbReference>
<accession>A0ACC2T003</accession>
<sequence length="110" mass="11830">MGTHRQIWGFNPLIMRVSNMAFPSVTALGAAARACCHAARYSGTEPVCLMAKRGVPKMMGEKVSLYWDLAVSRNAAQVMSNSWLAQLVNHTAAGPVRQPDAVATHMDSGT</sequence>
<organism evidence="1 2">
    <name type="scientific">Entomophthora muscae</name>
    <dbReference type="NCBI Taxonomy" id="34485"/>
    <lineage>
        <taxon>Eukaryota</taxon>
        <taxon>Fungi</taxon>
        <taxon>Fungi incertae sedis</taxon>
        <taxon>Zoopagomycota</taxon>
        <taxon>Entomophthoromycotina</taxon>
        <taxon>Entomophthoromycetes</taxon>
        <taxon>Entomophthorales</taxon>
        <taxon>Entomophthoraceae</taxon>
        <taxon>Entomophthora</taxon>
    </lineage>
</organism>
<evidence type="ECO:0000313" key="2">
    <source>
        <dbReference type="Proteomes" id="UP001165960"/>
    </source>
</evidence>
<gene>
    <name evidence="1" type="ORF">DSO57_1039709</name>
</gene>
<reference evidence="1" key="1">
    <citation type="submission" date="2022-04" db="EMBL/GenBank/DDBJ databases">
        <title>Genome of the entomopathogenic fungus Entomophthora muscae.</title>
        <authorList>
            <person name="Elya C."/>
            <person name="Lovett B.R."/>
            <person name="Lee E."/>
            <person name="Macias A.M."/>
            <person name="Hajek A.E."/>
            <person name="De Bivort B.L."/>
            <person name="Kasson M.T."/>
            <person name="De Fine Licht H.H."/>
            <person name="Stajich J.E."/>
        </authorList>
    </citation>
    <scope>NUCLEOTIDE SEQUENCE</scope>
    <source>
        <strain evidence="1">Berkeley</strain>
    </source>
</reference>
<keyword evidence="2" id="KW-1185">Reference proteome</keyword>
<comment type="caution">
    <text evidence="1">The sequence shown here is derived from an EMBL/GenBank/DDBJ whole genome shotgun (WGS) entry which is preliminary data.</text>
</comment>
<evidence type="ECO:0000313" key="1">
    <source>
        <dbReference type="EMBL" id="KAJ9067923.1"/>
    </source>
</evidence>
<proteinExistence type="predicted"/>